<dbReference type="InterPro" id="IPR029058">
    <property type="entry name" value="AB_hydrolase_fold"/>
</dbReference>
<dbReference type="PANTHER" id="PTHR37471:SF1">
    <property type="entry name" value="AB HYDROLASE-1 DOMAIN-CONTAINING PROTEIN"/>
    <property type="match status" value="1"/>
</dbReference>
<dbReference type="SUPFAM" id="SSF53474">
    <property type="entry name" value="alpha/beta-Hydrolases"/>
    <property type="match status" value="1"/>
</dbReference>
<keyword evidence="2" id="KW-1185">Reference proteome</keyword>
<dbReference type="Gene3D" id="3.40.50.1820">
    <property type="entry name" value="alpha/beta hydrolase"/>
    <property type="match status" value="1"/>
</dbReference>
<dbReference type="OMA" id="YLRWWFL"/>
<dbReference type="STRING" id="1284197.S8C006"/>
<accession>S8C006</accession>
<dbReference type="PANTHER" id="PTHR37471">
    <property type="entry name" value="UNNAMED PRODUCT"/>
    <property type="match status" value="1"/>
</dbReference>
<gene>
    <name evidence="1" type="ORF">H072_5204</name>
</gene>
<dbReference type="Proteomes" id="UP000015100">
    <property type="component" value="Unassembled WGS sequence"/>
</dbReference>
<proteinExistence type="predicted"/>
<evidence type="ECO:0008006" key="3">
    <source>
        <dbReference type="Google" id="ProtNLM"/>
    </source>
</evidence>
<sequence>MIGTSLLDLISIRTSITLLRSITPLSILYTISIPFLPPHFLTPTTKLLSIYPISETAFYFFVYRPRKHLLQAAAEHPPLPHPIERRSLYQRIISTIPDHGSYLHQWFLGARISDIKVDNIKEFLRWSVFNSSGSWSQESDGLQEEFEINEYVGMLEDKMNFKFPEGRGSAECYRLTIDQVRMKHRPLAWYVLLNLIDTLTYLRLSFAGYSYYRRPLATFLYSFPFRFETLFTRHTSPSRTIPYWHRPHTSKTHAPILYLHGIGIGLHPYVPTLSKIASSLPDVGIIAVEIDPISSRICPPIQKQAALLQELRAILQKHNYKSFTLAANSYGTVITTHILNDPDLSSRVSSLVLIDPVTILLHLPDVAYNFLRRTPKRANEHMLHYFASTDPMVAHTLCRRFFWAENILWKEDLQGRDVVVYLGERDLIVDTASVKKYLTGDWDCERQDGEGGVITTAEFSKAGAWEETDERGGKLKVVWCEGLDHAQVFDEKVWYTRLVGDIAESSTLGVGDGEGNGT</sequence>
<dbReference type="OrthoDB" id="6431331at2759"/>
<evidence type="ECO:0000313" key="1">
    <source>
        <dbReference type="EMBL" id="EPS40897.1"/>
    </source>
</evidence>
<evidence type="ECO:0000313" key="2">
    <source>
        <dbReference type="Proteomes" id="UP000015100"/>
    </source>
</evidence>
<dbReference type="HOGENOM" id="CLU_027502_2_0_1"/>
<name>S8C006_DACHA</name>
<protein>
    <recommendedName>
        <fullName evidence="3">AB hydrolase-1 domain-containing protein</fullName>
    </recommendedName>
</protein>
<organism evidence="1 2">
    <name type="scientific">Dactylellina haptotyla (strain CBS 200.50)</name>
    <name type="common">Nematode-trapping fungus</name>
    <name type="synonym">Monacrosporium haptotylum</name>
    <dbReference type="NCBI Taxonomy" id="1284197"/>
    <lineage>
        <taxon>Eukaryota</taxon>
        <taxon>Fungi</taxon>
        <taxon>Dikarya</taxon>
        <taxon>Ascomycota</taxon>
        <taxon>Pezizomycotina</taxon>
        <taxon>Orbiliomycetes</taxon>
        <taxon>Orbiliales</taxon>
        <taxon>Orbiliaceae</taxon>
        <taxon>Dactylellina</taxon>
    </lineage>
</organism>
<reference evidence="2" key="2">
    <citation type="submission" date="2013-04" db="EMBL/GenBank/DDBJ databases">
        <title>Genomic mechanisms accounting for the adaptation to parasitism in nematode-trapping fungi.</title>
        <authorList>
            <person name="Ahren D.G."/>
        </authorList>
    </citation>
    <scope>NUCLEOTIDE SEQUENCE [LARGE SCALE GENOMIC DNA]</scope>
    <source>
        <strain evidence="2">CBS 200.50</strain>
    </source>
</reference>
<dbReference type="eggNOG" id="ENOG502QW6Q">
    <property type="taxonomic scope" value="Eukaryota"/>
</dbReference>
<dbReference type="EMBL" id="AQGS01000269">
    <property type="protein sequence ID" value="EPS40897.1"/>
    <property type="molecule type" value="Genomic_DNA"/>
</dbReference>
<comment type="caution">
    <text evidence="1">The sequence shown here is derived from an EMBL/GenBank/DDBJ whole genome shotgun (WGS) entry which is preliminary data.</text>
</comment>
<reference evidence="1 2" key="1">
    <citation type="journal article" date="2013" name="PLoS Genet.">
        <title>Genomic mechanisms accounting for the adaptation to parasitism in nematode-trapping fungi.</title>
        <authorList>
            <person name="Meerupati T."/>
            <person name="Andersson K.M."/>
            <person name="Friman E."/>
            <person name="Kumar D."/>
            <person name="Tunlid A."/>
            <person name="Ahren D."/>
        </authorList>
    </citation>
    <scope>NUCLEOTIDE SEQUENCE [LARGE SCALE GENOMIC DNA]</scope>
    <source>
        <strain evidence="1 2">CBS 200.50</strain>
    </source>
</reference>
<dbReference type="AlphaFoldDB" id="S8C006"/>